<sequence length="77" mass="9169">IIFHIVFRFDFIAISAPSTKIRLFWFYICNLYQFPAIEANSHLTFMDPRPVVSIICFYTFAKSCIKIVYMINTLIFF</sequence>
<evidence type="ECO:0000313" key="2">
    <source>
        <dbReference type="Proteomes" id="UP000266673"/>
    </source>
</evidence>
<name>A0A397V761_9GLOM</name>
<comment type="caution">
    <text evidence="1">The sequence shown here is derived from an EMBL/GenBank/DDBJ whole genome shotgun (WGS) entry which is preliminary data.</text>
</comment>
<evidence type="ECO:0000313" key="1">
    <source>
        <dbReference type="EMBL" id="RIB16749.1"/>
    </source>
</evidence>
<reference evidence="1 2" key="1">
    <citation type="submission" date="2018-06" db="EMBL/GenBank/DDBJ databases">
        <title>Comparative genomics reveals the genomic features of Rhizophagus irregularis, R. cerebriforme, R. diaphanum and Gigaspora rosea, and their symbiotic lifestyle signature.</title>
        <authorList>
            <person name="Morin E."/>
            <person name="San Clemente H."/>
            <person name="Chen E.C.H."/>
            <person name="De La Providencia I."/>
            <person name="Hainaut M."/>
            <person name="Kuo A."/>
            <person name="Kohler A."/>
            <person name="Murat C."/>
            <person name="Tang N."/>
            <person name="Roy S."/>
            <person name="Loubradou J."/>
            <person name="Henrissat B."/>
            <person name="Grigoriev I.V."/>
            <person name="Corradi N."/>
            <person name="Roux C."/>
            <person name="Martin F.M."/>
        </authorList>
    </citation>
    <scope>NUCLEOTIDE SEQUENCE [LARGE SCALE GENOMIC DNA]</scope>
    <source>
        <strain evidence="1 2">DAOM 194757</strain>
    </source>
</reference>
<dbReference type="Proteomes" id="UP000266673">
    <property type="component" value="Unassembled WGS sequence"/>
</dbReference>
<feature type="non-terminal residue" evidence="1">
    <location>
        <position position="77"/>
    </location>
</feature>
<proteinExistence type="predicted"/>
<protein>
    <submittedName>
        <fullName evidence="1">Uncharacterized protein</fullName>
    </submittedName>
</protein>
<dbReference type="AlphaFoldDB" id="A0A397V761"/>
<dbReference type="OrthoDB" id="2431514at2759"/>
<dbReference type="EMBL" id="QKWP01000653">
    <property type="protein sequence ID" value="RIB16749.1"/>
    <property type="molecule type" value="Genomic_DNA"/>
</dbReference>
<organism evidence="1 2">
    <name type="scientific">Gigaspora rosea</name>
    <dbReference type="NCBI Taxonomy" id="44941"/>
    <lineage>
        <taxon>Eukaryota</taxon>
        <taxon>Fungi</taxon>
        <taxon>Fungi incertae sedis</taxon>
        <taxon>Mucoromycota</taxon>
        <taxon>Glomeromycotina</taxon>
        <taxon>Glomeromycetes</taxon>
        <taxon>Diversisporales</taxon>
        <taxon>Gigasporaceae</taxon>
        <taxon>Gigaspora</taxon>
    </lineage>
</organism>
<keyword evidence="2" id="KW-1185">Reference proteome</keyword>
<feature type="non-terminal residue" evidence="1">
    <location>
        <position position="1"/>
    </location>
</feature>
<gene>
    <name evidence="1" type="ORF">C2G38_2090085</name>
</gene>
<accession>A0A397V761</accession>